<evidence type="ECO:0000313" key="2">
    <source>
        <dbReference type="Proteomes" id="UP000050443"/>
    </source>
</evidence>
<reference evidence="1 2" key="1">
    <citation type="submission" date="2014-09" db="EMBL/GenBank/DDBJ databases">
        <title>Genome sequence of Flavobacterium aquidurense RC62.</title>
        <authorList>
            <person name="Kim J.F."/>
            <person name="Kwak M.-J."/>
        </authorList>
    </citation>
    <scope>NUCLEOTIDE SEQUENCE [LARGE SCALE GENOMIC DNA]</scope>
    <source>
        <strain evidence="1 2">RC62</strain>
    </source>
</reference>
<dbReference type="PATRIC" id="fig|362413.3.peg.2562"/>
<sequence>MQYREKVIDRDTLTGYGPSVKIFFKNKLSLNLYFVDDKTFLNNKLLYCFKNVQYYESLVFLSFNNKEFLYIYPHYYGRVGSYIWSELGVLIEIKPVPIIKENMDYFEDNEVESMMKFKNYKIKSLKNKTCADGSIN</sequence>
<dbReference type="RefSeq" id="WP_055098189.1">
    <property type="nucleotide sequence ID" value="NZ_JRLF01000015.1"/>
</dbReference>
<dbReference type="Proteomes" id="UP000050443">
    <property type="component" value="Unassembled WGS sequence"/>
</dbReference>
<dbReference type="EMBL" id="JRLF01000015">
    <property type="protein sequence ID" value="KQB37450.1"/>
    <property type="molecule type" value="Genomic_DNA"/>
</dbReference>
<gene>
    <name evidence="1" type="ORF">RC62_2616</name>
</gene>
<dbReference type="OrthoDB" id="1376614at2"/>
<name>A0A0Q0RYK1_9FLAO</name>
<proteinExistence type="predicted"/>
<organism evidence="1 2">
    <name type="scientific">Flavobacterium aquidurense</name>
    <dbReference type="NCBI Taxonomy" id="362413"/>
    <lineage>
        <taxon>Bacteria</taxon>
        <taxon>Pseudomonadati</taxon>
        <taxon>Bacteroidota</taxon>
        <taxon>Flavobacteriia</taxon>
        <taxon>Flavobacteriales</taxon>
        <taxon>Flavobacteriaceae</taxon>
        <taxon>Flavobacterium</taxon>
    </lineage>
</organism>
<dbReference type="AlphaFoldDB" id="A0A0Q0RYK1"/>
<accession>A0A0Q0RYK1</accession>
<dbReference type="STRING" id="362413.RC62_2616"/>
<protein>
    <submittedName>
        <fullName evidence="1">Uncharacterized protein</fullName>
    </submittedName>
</protein>
<evidence type="ECO:0000313" key="1">
    <source>
        <dbReference type="EMBL" id="KQB37450.1"/>
    </source>
</evidence>
<comment type="caution">
    <text evidence="1">The sequence shown here is derived from an EMBL/GenBank/DDBJ whole genome shotgun (WGS) entry which is preliminary data.</text>
</comment>